<protein>
    <submittedName>
        <fullName evidence="1">DNA-binding protein YbiB</fullName>
    </submittedName>
</protein>
<sequence length="334" mass="35807">MTNFTDTAAPFPCARFIKEIGRGPNGARALTPDDTHALYAAMLDGRVSDLELGAILLAYRVKGESADELAAMLAAAHASFAPVNVTHDAYQAVSIPSYNGARKQPNLVPLLALLLAREGVPVLIHGVTEDPGRVTSAEIFAHLNVAPAQTRAEIEAGLANRRIAFAPIETLAPKLARLLSLRRRMGVRNSTHTLVKILQPFAPAGLRLVNYTHPPYRESLTRLFVAHPDAAIGGALLARGTEGEAVADTRRQVQIDWLHDGICETRVAAERSSPDAPEVELPEGRDAHTTAAWIESVLRGEAPVPAAITRQVELIVDIARKAAGSRQTAVSHTL</sequence>
<comment type="caution">
    <text evidence="1">The sequence shown here is derived from an EMBL/GenBank/DDBJ whole genome shotgun (WGS) entry which is preliminary data.</text>
</comment>
<dbReference type="Proteomes" id="UP001558850">
    <property type="component" value="Unassembled WGS sequence"/>
</dbReference>
<name>A0ACC6TSZ3_9BURK</name>
<accession>A0ACC6TSZ3</accession>
<proteinExistence type="predicted"/>
<evidence type="ECO:0000313" key="2">
    <source>
        <dbReference type="Proteomes" id="UP001558850"/>
    </source>
</evidence>
<keyword evidence="2" id="KW-1185">Reference proteome</keyword>
<keyword evidence="1" id="KW-0238">DNA-binding</keyword>
<gene>
    <name evidence="1" type="primary">ybiB</name>
    <name evidence="1" type="ORF">AB4Y32_01820</name>
</gene>
<dbReference type="EMBL" id="JBFRCH010000001">
    <property type="protein sequence ID" value="MEX3930550.1"/>
    <property type="molecule type" value="Genomic_DNA"/>
</dbReference>
<reference evidence="1" key="1">
    <citation type="submission" date="2024-07" db="EMBL/GenBank/DDBJ databases">
        <title>A survey of Mimosa microsymbionts across Brazilian biomes reveals a high diversity of Paraburkholderia nodulating endemic species, but also that Cupriavidus is common as a symbiont of widespread species.</title>
        <authorList>
            <person name="Rouws L."/>
            <person name="Barauna A."/>
            <person name="Beukes C."/>
            <person name="Rouws J.R.C."/>
            <person name="De Faria S.M."/>
            <person name="Gross E."/>
            <person name="Bueno Dos Reis Junior F."/>
            <person name="Simon M.F."/>
            <person name="Maluk M."/>
            <person name="Odee D.W."/>
            <person name="Kenicer G."/>
            <person name="Young J.P.W."/>
            <person name="Reis V.M."/>
            <person name="Zilli J."/>
            <person name="James E.K."/>
        </authorList>
    </citation>
    <scope>NUCLEOTIDE SEQUENCE</scope>
    <source>
        <strain evidence="1">EG181B</strain>
    </source>
</reference>
<organism evidence="1 2">
    <name type="scientific">Paraburkholderia phymatum</name>
    <dbReference type="NCBI Taxonomy" id="148447"/>
    <lineage>
        <taxon>Bacteria</taxon>
        <taxon>Pseudomonadati</taxon>
        <taxon>Pseudomonadota</taxon>
        <taxon>Betaproteobacteria</taxon>
        <taxon>Burkholderiales</taxon>
        <taxon>Burkholderiaceae</taxon>
        <taxon>Paraburkholderia</taxon>
    </lineage>
</organism>
<evidence type="ECO:0000313" key="1">
    <source>
        <dbReference type="EMBL" id="MEX3930550.1"/>
    </source>
</evidence>